<evidence type="ECO:0000313" key="1">
    <source>
        <dbReference type="EMBL" id="KAI4323177.1"/>
    </source>
</evidence>
<proteinExistence type="predicted"/>
<dbReference type="Proteomes" id="UP000828941">
    <property type="component" value="Chromosome 9"/>
</dbReference>
<protein>
    <submittedName>
        <fullName evidence="1">Uncharacterized protein</fullName>
    </submittedName>
</protein>
<evidence type="ECO:0000313" key="2">
    <source>
        <dbReference type="Proteomes" id="UP000828941"/>
    </source>
</evidence>
<comment type="caution">
    <text evidence="1">The sequence shown here is derived from an EMBL/GenBank/DDBJ whole genome shotgun (WGS) entry which is preliminary data.</text>
</comment>
<reference evidence="1 2" key="1">
    <citation type="journal article" date="2022" name="DNA Res.">
        <title>Chromosomal-level genome assembly of the orchid tree Bauhinia variegata (Leguminosae; Cercidoideae) supports the allotetraploid origin hypothesis of Bauhinia.</title>
        <authorList>
            <person name="Zhong Y."/>
            <person name="Chen Y."/>
            <person name="Zheng D."/>
            <person name="Pang J."/>
            <person name="Liu Y."/>
            <person name="Luo S."/>
            <person name="Meng S."/>
            <person name="Qian L."/>
            <person name="Wei D."/>
            <person name="Dai S."/>
            <person name="Zhou R."/>
        </authorList>
    </citation>
    <scope>NUCLEOTIDE SEQUENCE [LARGE SCALE GENOMIC DNA]</scope>
    <source>
        <strain evidence="1">BV-YZ2020</strain>
    </source>
</reference>
<organism evidence="1 2">
    <name type="scientific">Bauhinia variegata</name>
    <name type="common">Purple orchid tree</name>
    <name type="synonym">Phanera variegata</name>
    <dbReference type="NCBI Taxonomy" id="167791"/>
    <lineage>
        <taxon>Eukaryota</taxon>
        <taxon>Viridiplantae</taxon>
        <taxon>Streptophyta</taxon>
        <taxon>Embryophyta</taxon>
        <taxon>Tracheophyta</taxon>
        <taxon>Spermatophyta</taxon>
        <taxon>Magnoliopsida</taxon>
        <taxon>eudicotyledons</taxon>
        <taxon>Gunneridae</taxon>
        <taxon>Pentapetalae</taxon>
        <taxon>rosids</taxon>
        <taxon>fabids</taxon>
        <taxon>Fabales</taxon>
        <taxon>Fabaceae</taxon>
        <taxon>Cercidoideae</taxon>
        <taxon>Cercideae</taxon>
        <taxon>Bauhiniinae</taxon>
        <taxon>Bauhinia</taxon>
    </lineage>
</organism>
<name>A0ACB9MHU0_BAUVA</name>
<accession>A0ACB9MHU0</accession>
<sequence>MAVEARHLNLFPPQLLGNREIMNPIEANFNLYNTQMGFSVPLSGTNATTETLLPAYNSLIADSAAQKTAAMKSDSGLTTYNVSVPRKRSRDSINPFLSYPNTAQSHKNCGSFSFLGEDISLQIQQQQLDLDGLIAQHMEKVRMELEEKRKRQARRIIEAIEVGMIKRLKAKEEEIEKIGKLNWALEERAKSLCIENQIWRDLAQTNEATVNALRSDLQQVLAQVNDDRIRGTIGLDEEGGIVALPGTAALMDDAQSCCGSSGGGDDEDREINNQGWRTVAGCAGRAKDKDEEEGTSKTIRNSGSSNSTNRLCRNCGKEESCVLILPCRHLCLCTVCGSTLHTCPICKSFKDASVHVNMS</sequence>
<keyword evidence="2" id="KW-1185">Reference proteome</keyword>
<dbReference type="EMBL" id="CM039434">
    <property type="protein sequence ID" value="KAI4323177.1"/>
    <property type="molecule type" value="Genomic_DNA"/>
</dbReference>
<gene>
    <name evidence="1" type="ORF">L6164_022804</name>
</gene>